<sequence>MALFNFGGQTVDSSDADALAQAAQDAGATFGGSIVAGNTYGVSGGVVTGTVHGDEQHDA</sequence>
<dbReference type="EMBL" id="WIOL01000011">
    <property type="protein sequence ID" value="MQT18739.1"/>
    <property type="molecule type" value="Genomic_DNA"/>
</dbReference>
<keyword evidence="2" id="KW-1185">Reference proteome</keyword>
<evidence type="ECO:0000313" key="2">
    <source>
        <dbReference type="Proteomes" id="UP000481327"/>
    </source>
</evidence>
<gene>
    <name evidence="1" type="ORF">F3168_15940</name>
</gene>
<comment type="caution">
    <text evidence="1">The sequence shown here is derived from an EMBL/GenBank/DDBJ whole genome shotgun (WGS) entry which is preliminary data.</text>
</comment>
<proteinExistence type="predicted"/>
<dbReference type="RefSeq" id="WP_055536905.1">
    <property type="nucleotide sequence ID" value="NZ_WEFI01000011.1"/>
</dbReference>
<protein>
    <submittedName>
        <fullName evidence="1">Uncharacterized protein</fullName>
    </submittedName>
</protein>
<dbReference type="Proteomes" id="UP000481327">
    <property type="component" value="Unassembled WGS sequence"/>
</dbReference>
<organism evidence="1 2">
    <name type="scientific">Sandarakinorhabdus fusca</name>
    <dbReference type="NCBI Taxonomy" id="1439888"/>
    <lineage>
        <taxon>Bacteria</taxon>
        <taxon>Pseudomonadati</taxon>
        <taxon>Pseudomonadota</taxon>
        <taxon>Alphaproteobacteria</taxon>
        <taxon>Sphingomonadales</taxon>
        <taxon>Sphingosinicellaceae</taxon>
        <taxon>Sandarakinorhabdus</taxon>
    </lineage>
</organism>
<accession>A0A7C9KKE2</accession>
<evidence type="ECO:0000313" key="1">
    <source>
        <dbReference type="EMBL" id="MQT18739.1"/>
    </source>
</evidence>
<reference evidence="1 2" key="1">
    <citation type="submission" date="2019-09" db="EMBL/GenBank/DDBJ databases">
        <title>Polymorphobacter sp. isolated from a lake in China.</title>
        <authorList>
            <person name="Liu Z."/>
        </authorList>
    </citation>
    <scope>NUCLEOTIDE SEQUENCE [LARGE SCALE GENOMIC DNA]</scope>
    <source>
        <strain evidence="1 2">D40P</strain>
    </source>
</reference>
<dbReference type="AlphaFoldDB" id="A0A7C9KKE2"/>
<name>A0A7C9KKE2_9SPHN</name>